<keyword evidence="6 7" id="KW-0998">Cell outer membrane</keyword>
<dbReference type="FunFam" id="2.170.130.10:FF:000008">
    <property type="entry name" value="SusC/RagA family TonB-linked outer membrane protein"/>
    <property type="match status" value="1"/>
</dbReference>
<dbReference type="NCBIfam" id="TIGR04057">
    <property type="entry name" value="SusC_RagA_signa"/>
    <property type="match status" value="1"/>
</dbReference>
<keyword evidence="2 7" id="KW-0813">Transport</keyword>
<dbReference type="AlphaFoldDB" id="A0A0E3ZWF4"/>
<evidence type="ECO:0000313" key="11">
    <source>
        <dbReference type="Proteomes" id="UP000033054"/>
    </source>
</evidence>
<dbReference type="InterPro" id="IPR012910">
    <property type="entry name" value="Plug_dom"/>
</dbReference>
<keyword evidence="5 7" id="KW-0472">Membrane</keyword>
<dbReference type="Pfam" id="PF07715">
    <property type="entry name" value="Plug"/>
    <property type="match status" value="1"/>
</dbReference>
<dbReference type="STRING" id="1379870.SD10_13015"/>
<evidence type="ECO:0000256" key="4">
    <source>
        <dbReference type="ARBA" id="ARBA00022692"/>
    </source>
</evidence>
<evidence type="ECO:0000256" key="5">
    <source>
        <dbReference type="ARBA" id="ARBA00023136"/>
    </source>
</evidence>
<dbReference type="InterPro" id="IPR023997">
    <property type="entry name" value="TonB-dep_OMP_SusC/RagA_CS"/>
</dbReference>
<proteinExistence type="inferred from homology"/>
<dbReference type="Gene3D" id="2.60.40.1120">
    <property type="entry name" value="Carboxypeptidase-like, regulatory domain"/>
    <property type="match status" value="1"/>
</dbReference>
<evidence type="ECO:0000313" key="10">
    <source>
        <dbReference type="EMBL" id="AKD55684.1"/>
    </source>
</evidence>
<dbReference type="Proteomes" id="UP000033054">
    <property type="component" value="Chromosome"/>
</dbReference>
<dbReference type="InterPro" id="IPR008969">
    <property type="entry name" value="CarboxyPept-like_regulatory"/>
</dbReference>
<dbReference type="PROSITE" id="PS52016">
    <property type="entry name" value="TONB_DEPENDENT_REC_3"/>
    <property type="match status" value="1"/>
</dbReference>
<dbReference type="RefSeq" id="WP_046574179.1">
    <property type="nucleotide sequence ID" value="NZ_CP010429.1"/>
</dbReference>
<evidence type="ECO:0000256" key="1">
    <source>
        <dbReference type="ARBA" id="ARBA00004571"/>
    </source>
</evidence>
<dbReference type="Pfam" id="PF13715">
    <property type="entry name" value="CarbopepD_reg_2"/>
    <property type="match status" value="1"/>
</dbReference>
<keyword evidence="11" id="KW-1185">Reference proteome</keyword>
<evidence type="ECO:0000256" key="7">
    <source>
        <dbReference type="PROSITE-ProRule" id="PRU01360"/>
    </source>
</evidence>
<accession>A0A0E3ZWF4</accession>
<dbReference type="Gene3D" id="2.170.130.10">
    <property type="entry name" value="TonB-dependent receptor, plug domain"/>
    <property type="match status" value="1"/>
</dbReference>
<evidence type="ECO:0000259" key="9">
    <source>
        <dbReference type="Pfam" id="PF07715"/>
    </source>
</evidence>
<feature type="domain" description="TonB-dependent receptor plug" evidence="9">
    <location>
        <begin position="258"/>
        <end position="375"/>
    </location>
</feature>
<evidence type="ECO:0000256" key="3">
    <source>
        <dbReference type="ARBA" id="ARBA00022452"/>
    </source>
</evidence>
<keyword evidence="10" id="KW-0675">Receptor</keyword>
<protein>
    <submittedName>
        <fullName evidence="10">TonB-dependent receptor</fullName>
    </submittedName>
</protein>
<dbReference type="EMBL" id="CP010429">
    <property type="protein sequence ID" value="AKD55684.1"/>
    <property type="molecule type" value="Genomic_DNA"/>
</dbReference>
<dbReference type="SUPFAM" id="SSF49464">
    <property type="entry name" value="Carboxypeptidase regulatory domain-like"/>
    <property type="match status" value="1"/>
</dbReference>
<dbReference type="Gene3D" id="2.40.170.20">
    <property type="entry name" value="TonB-dependent receptor, beta-barrel domain"/>
    <property type="match status" value="1"/>
</dbReference>
<dbReference type="PATRIC" id="fig|1379870.5.peg.2830"/>
<dbReference type="SUPFAM" id="SSF56935">
    <property type="entry name" value="Porins"/>
    <property type="match status" value="1"/>
</dbReference>
<dbReference type="NCBIfam" id="TIGR04056">
    <property type="entry name" value="OMP_RagA_SusC"/>
    <property type="match status" value="1"/>
</dbReference>
<organism evidence="10 11">
    <name type="scientific">Spirosoma radiotolerans</name>
    <dbReference type="NCBI Taxonomy" id="1379870"/>
    <lineage>
        <taxon>Bacteria</taxon>
        <taxon>Pseudomonadati</taxon>
        <taxon>Bacteroidota</taxon>
        <taxon>Cytophagia</taxon>
        <taxon>Cytophagales</taxon>
        <taxon>Cytophagaceae</taxon>
        <taxon>Spirosoma</taxon>
    </lineage>
</organism>
<dbReference type="InterPro" id="IPR023996">
    <property type="entry name" value="TonB-dep_OMP_SusC/RagA"/>
</dbReference>
<dbReference type="OrthoDB" id="9768177at2"/>
<reference evidence="10 11" key="1">
    <citation type="journal article" date="2014" name="Curr. Microbiol.">
        <title>Spirosoma radiotolerans sp. nov., a gamma-radiation-resistant bacterium isolated from gamma ray-irradiated soil.</title>
        <authorList>
            <person name="Lee J.J."/>
            <person name="Srinivasan S."/>
            <person name="Lim S."/>
            <person name="Joe M."/>
            <person name="Im S."/>
            <person name="Bae S.I."/>
            <person name="Park K.R."/>
            <person name="Han J.H."/>
            <person name="Park S.H."/>
            <person name="Joo B.M."/>
            <person name="Park S.J."/>
            <person name="Kim M.K."/>
        </authorList>
    </citation>
    <scope>NUCLEOTIDE SEQUENCE [LARGE SCALE GENOMIC DNA]</scope>
    <source>
        <strain evidence="10 11">DG5A</strain>
    </source>
</reference>
<dbReference type="GO" id="GO:0009279">
    <property type="term" value="C:cell outer membrane"/>
    <property type="evidence" value="ECO:0007669"/>
    <property type="project" value="UniProtKB-SubCell"/>
</dbReference>
<dbReference type="InterPro" id="IPR036942">
    <property type="entry name" value="Beta-barrel_TonB_sf"/>
</dbReference>
<feature type="region of interest" description="Disordered" evidence="8">
    <location>
        <begin position="1049"/>
        <end position="1070"/>
    </location>
</feature>
<evidence type="ECO:0000256" key="6">
    <source>
        <dbReference type="ARBA" id="ARBA00023237"/>
    </source>
</evidence>
<keyword evidence="3 7" id="KW-1134">Transmembrane beta strand</keyword>
<evidence type="ECO:0000256" key="2">
    <source>
        <dbReference type="ARBA" id="ARBA00022448"/>
    </source>
</evidence>
<evidence type="ECO:0000256" key="8">
    <source>
        <dbReference type="SAM" id="MobiDB-lite"/>
    </source>
</evidence>
<keyword evidence="4 7" id="KW-0812">Transmembrane</keyword>
<dbReference type="InterPro" id="IPR037066">
    <property type="entry name" value="Plug_dom_sf"/>
</dbReference>
<comment type="similarity">
    <text evidence="7">Belongs to the TonB-dependent receptor family.</text>
</comment>
<feature type="compositionally biased region" description="Polar residues" evidence="8">
    <location>
        <begin position="1052"/>
        <end position="1070"/>
    </location>
</feature>
<gene>
    <name evidence="10" type="ORF">SD10_13015</name>
</gene>
<name>A0A0E3ZWF4_9BACT</name>
<dbReference type="KEGG" id="srd:SD10_13015"/>
<dbReference type="InterPro" id="IPR039426">
    <property type="entry name" value="TonB-dep_rcpt-like"/>
</dbReference>
<comment type="subcellular location">
    <subcellularLocation>
        <location evidence="1 7">Cell outer membrane</location>
        <topology evidence="1 7">Multi-pass membrane protein</topology>
    </subcellularLocation>
</comment>
<dbReference type="HOGENOM" id="CLU_004317_0_2_10"/>
<sequence>MKKSLPLLLTTSWLISVGYGHTVAQTLAFARPTQQTDTRQPGKGTAGVGVGQPLRQTLLQLKEHYGVDILFEESVISRHLSPLEPLNLNARLETNLEVLLKPYGLRFKKLRSGAYLILPPKNSSRTSISSPPPIPLTTAGTGPLSLAGLANLATVQPMETTPTDVRIIGRVTGEAGEELPGVSVVVKGSSRGTTTDAQGRYQLSIPTDASGVTLVFSFVGYISQERAVRNQTIMDVQLVPDTKSLNEVVVVGYGQVKKSDLTGAVATVPVEEIRKVAVTSLDQALQGRAAGVQITQNSGAPGGTTSIRIRGGNSIQGDNEPLYVVDGIPFKNDGAGSGSSFNVLSTLNPSDIESISVLKDASSTAIYGSRGSNGVVIITTKRGKAGKSTINLDTYYGIQTVRRKYPVLNGREYAQFVNDANTNEGRPAVYTPEQVNAYGEGTDWQNEIFRQAPMANYQLSMSGGDEKTQYAIAGGYFKQGGIIVNSDFDRYSFRINLDRKLTNKLKIGNSLTVNRTITNQARSDGDLGSAGLVTIAALQFPPILPVTNADGSYLLTSPALAFTADNPVALARENKNQNTAYRIFGNVFGDYQIIDGLSLRVLMGIDGVLQKQDSYLPRSVSSGLAQGGAASIYNSQSITWLNENLLTYTRTFNTVHNITALLGYTQQANRTETSQAQARNFVNDNLGSSNLGSGSVPLTPSSGIGTWGLQSYLARINYGYKDKYLLTASFRSDGSSRFGTNKQYGYFPSAAIAWRISEEAFLKNNQVINDLKFRLTYGATGNQDGVGNYPAYSLLGTQNYVFGNTVSTGLGPNQIANPDLSWETTTQADMGVDVGFLNNRITLTADLYLKRTKDLLLNVTVPSTSGFSSAFKNLGKVENKGLELSISSRNIDGAFKWSTDLNFALNRNKVLDIGGTPQIFAGSVANIGQGLNSGIIRVGEPLGSFFGYVTNGLYQTTDELAALADPQARKPGDRKYLDLNGDKKIDDNDRTIIGRAQPKFLGGLSNTFSYKGVELTAFLQGVYGNNILNANRYELEYLNATTNQDRDVLNRWTPTNTNTDIPRASTTRPANRVSTRQIEDGSYLRLKTIQLAYNLPGSVLKTLKIQSLRVYATAQNYLTWTSYSGYDPEVNRFGQDSRSQGFDYASYPAAKTILFGLNVGF</sequence>